<dbReference type="AlphaFoldDB" id="A0A495RBG2"/>
<evidence type="ECO:0000313" key="1">
    <source>
        <dbReference type="EMBL" id="RKS84817.1"/>
    </source>
</evidence>
<proteinExistence type="predicted"/>
<sequence>MQFYRQKKHVDVIEIQSTVPAWHMRAMAGIKLQKENNERYVSLNHNGEEITLPPTTLEVLEDKIDSYSAVSPQNDEIAFLVVNQILGTFADSGALSPYHYRLVMHYWRDKTRDPTPLVISYEYQAS</sequence>
<accession>A0A495RBG2</accession>
<gene>
    <name evidence="1" type="ORF">DES39_2034</name>
</gene>
<protein>
    <submittedName>
        <fullName evidence="1">Uncharacterized protein</fullName>
    </submittedName>
</protein>
<dbReference type="Proteomes" id="UP000278542">
    <property type="component" value="Unassembled WGS sequence"/>
</dbReference>
<name>A0A495RBG2_9GAMM</name>
<comment type="caution">
    <text evidence="1">The sequence shown here is derived from an EMBL/GenBank/DDBJ whole genome shotgun (WGS) entry which is preliminary data.</text>
</comment>
<evidence type="ECO:0000313" key="2">
    <source>
        <dbReference type="Proteomes" id="UP000278542"/>
    </source>
</evidence>
<reference evidence="1 2" key="1">
    <citation type="submission" date="2018-10" db="EMBL/GenBank/DDBJ databases">
        <title>Genomic Encyclopedia of Type Strains, Phase IV (KMG-IV): sequencing the most valuable type-strain genomes for metagenomic binning, comparative biology and taxonomic classification.</title>
        <authorList>
            <person name="Goeker M."/>
        </authorList>
    </citation>
    <scope>NUCLEOTIDE SEQUENCE [LARGE SCALE GENOMIC DNA]</scope>
    <source>
        <strain evidence="1 2">DSM 22228</strain>
    </source>
</reference>
<organism evidence="1 2">
    <name type="scientific">Orbus hercynius</name>
    <dbReference type="NCBI Taxonomy" id="593135"/>
    <lineage>
        <taxon>Bacteria</taxon>
        <taxon>Pseudomonadati</taxon>
        <taxon>Pseudomonadota</taxon>
        <taxon>Gammaproteobacteria</taxon>
        <taxon>Orbales</taxon>
        <taxon>Orbaceae</taxon>
        <taxon>Orbus</taxon>
    </lineage>
</organism>
<dbReference type="EMBL" id="RBWY01000004">
    <property type="protein sequence ID" value="RKS84817.1"/>
    <property type="molecule type" value="Genomic_DNA"/>
</dbReference>
<keyword evidence="2" id="KW-1185">Reference proteome</keyword>